<dbReference type="PANTHER" id="PTHR43537:SF49">
    <property type="entry name" value="TRANSCRIPTIONAL REGULATORY PROTEIN"/>
    <property type="match status" value="1"/>
</dbReference>
<dbReference type="Gene3D" id="1.10.10.10">
    <property type="entry name" value="Winged helix-like DNA-binding domain superfamily/Winged helix DNA-binding domain"/>
    <property type="match status" value="1"/>
</dbReference>
<evidence type="ECO:0000256" key="2">
    <source>
        <dbReference type="ARBA" id="ARBA00023125"/>
    </source>
</evidence>
<dbReference type="InterPro" id="IPR008920">
    <property type="entry name" value="TF_FadR/GntR_C"/>
</dbReference>
<evidence type="ECO:0000259" key="4">
    <source>
        <dbReference type="PROSITE" id="PS50949"/>
    </source>
</evidence>
<keyword evidence="6" id="KW-1185">Reference proteome</keyword>
<feature type="domain" description="HTH gntR-type" evidence="4">
    <location>
        <begin position="25"/>
        <end position="92"/>
    </location>
</feature>
<reference evidence="6" key="1">
    <citation type="submission" date="2016-01" db="EMBL/GenBank/DDBJ databases">
        <authorList>
            <person name="Peeters C."/>
        </authorList>
    </citation>
    <scope>NUCLEOTIDE SEQUENCE [LARGE SCALE GENOMIC DNA]</scope>
</reference>
<organism evidence="5 6">
    <name type="scientific">Caballeronia cordobensis</name>
    <name type="common">Burkholderia cordobensis</name>
    <dbReference type="NCBI Taxonomy" id="1353886"/>
    <lineage>
        <taxon>Bacteria</taxon>
        <taxon>Pseudomonadati</taxon>
        <taxon>Pseudomonadota</taxon>
        <taxon>Betaproteobacteria</taxon>
        <taxon>Burkholderiales</taxon>
        <taxon>Burkholderiaceae</taxon>
        <taxon>Caballeronia</taxon>
    </lineage>
</organism>
<name>A0A158HJU2_CABCO</name>
<evidence type="ECO:0000256" key="3">
    <source>
        <dbReference type="ARBA" id="ARBA00023163"/>
    </source>
</evidence>
<dbReference type="PROSITE" id="PS50949">
    <property type="entry name" value="HTH_GNTR"/>
    <property type="match status" value="1"/>
</dbReference>
<dbReference type="SUPFAM" id="SSF48008">
    <property type="entry name" value="GntR ligand-binding domain-like"/>
    <property type="match status" value="1"/>
</dbReference>
<dbReference type="InterPro" id="IPR036390">
    <property type="entry name" value="WH_DNA-bd_sf"/>
</dbReference>
<evidence type="ECO:0000313" key="5">
    <source>
        <dbReference type="EMBL" id="SAL44343.1"/>
    </source>
</evidence>
<dbReference type="InterPro" id="IPR036388">
    <property type="entry name" value="WH-like_DNA-bd_sf"/>
</dbReference>
<dbReference type="InterPro" id="IPR011711">
    <property type="entry name" value="GntR_C"/>
</dbReference>
<dbReference type="SUPFAM" id="SSF46785">
    <property type="entry name" value="Winged helix' DNA-binding domain"/>
    <property type="match status" value="1"/>
</dbReference>
<dbReference type="AlphaFoldDB" id="A0A158HJU2"/>
<dbReference type="SMART" id="SM00895">
    <property type="entry name" value="FCD"/>
    <property type="match status" value="1"/>
</dbReference>
<proteinExistence type="predicted"/>
<dbReference type="GO" id="GO:0003677">
    <property type="term" value="F:DNA binding"/>
    <property type="evidence" value="ECO:0007669"/>
    <property type="project" value="UniProtKB-KW"/>
</dbReference>
<dbReference type="SMART" id="SM00345">
    <property type="entry name" value="HTH_GNTR"/>
    <property type="match status" value="1"/>
</dbReference>
<sequence length="243" mass="27517">MFYRISKRDATIQPTHLFFARGTDLKVSEQIRQEIEQLVRDGRLLPGDPVDEVEWANRYDVSRTPVREALLQLQAQGLLGALPRGGMVVAKMDLQQLLAMWELLAELEGFCARLACERMTDAERGELVLHHEALKSVVDADDAEGWQTGNLAFHEKLYHGSRNPYLRQDILRMRARTGAYRRHAFGAVNRVQASYLQHQEIVDAFVARDSQRAALAMQQHLSPDHGARSVADLIANLPRELLG</sequence>
<dbReference type="Pfam" id="PF07729">
    <property type="entry name" value="FCD"/>
    <property type="match status" value="1"/>
</dbReference>
<keyword evidence="1" id="KW-0805">Transcription regulation</keyword>
<dbReference type="EMBL" id="FCNY02000008">
    <property type="protein sequence ID" value="SAL44343.1"/>
    <property type="molecule type" value="Genomic_DNA"/>
</dbReference>
<dbReference type="InterPro" id="IPR000524">
    <property type="entry name" value="Tscrpt_reg_HTH_GntR"/>
</dbReference>
<protein>
    <submittedName>
        <fullName evidence="5">GntR family transcriptional regulator</fullName>
    </submittedName>
</protein>
<dbReference type="PANTHER" id="PTHR43537">
    <property type="entry name" value="TRANSCRIPTIONAL REGULATOR, GNTR FAMILY"/>
    <property type="match status" value="1"/>
</dbReference>
<keyword evidence="2" id="KW-0238">DNA-binding</keyword>
<evidence type="ECO:0000313" key="6">
    <source>
        <dbReference type="Proteomes" id="UP000054740"/>
    </source>
</evidence>
<dbReference type="Pfam" id="PF00392">
    <property type="entry name" value="GntR"/>
    <property type="match status" value="1"/>
</dbReference>
<accession>A0A158HJU2</accession>
<gene>
    <name evidence="5" type="ORF">AWB70_03387</name>
</gene>
<dbReference type="GO" id="GO:0003700">
    <property type="term" value="F:DNA-binding transcription factor activity"/>
    <property type="evidence" value="ECO:0007669"/>
    <property type="project" value="InterPro"/>
</dbReference>
<dbReference type="Proteomes" id="UP000054740">
    <property type="component" value="Unassembled WGS sequence"/>
</dbReference>
<dbReference type="Gene3D" id="1.20.120.530">
    <property type="entry name" value="GntR ligand-binding domain-like"/>
    <property type="match status" value="1"/>
</dbReference>
<keyword evidence="3" id="KW-0804">Transcription</keyword>
<evidence type="ECO:0000256" key="1">
    <source>
        <dbReference type="ARBA" id="ARBA00023015"/>
    </source>
</evidence>